<dbReference type="AlphaFoldDB" id="A0A176S4S4"/>
<accession>A0A176S4S4</accession>
<evidence type="ECO:0000313" key="2">
    <source>
        <dbReference type="Proteomes" id="UP000076962"/>
    </source>
</evidence>
<sequence length="52" mass="5953">MIRDENLSFLPLSYFIYFLNKCQSNGLLGLFGSKIREILSKSHPKSQNVSMS</sequence>
<gene>
    <name evidence="1" type="ORF">THIOM_001171</name>
</gene>
<organism evidence="1 2">
    <name type="scientific">Candidatus Thiomargarita nelsonii</name>
    <dbReference type="NCBI Taxonomy" id="1003181"/>
    <lineage>
        <taxon>Bacteria</taxon>
        <taxon>Pseudomonadati</taxon>
        <taxon>Pseudomonadota</taxon>
        <taxon>Gammaproteobacteria</taxon>
        <taxon>Thiotrichales</taxon>
        <taxon>Thiotrichaceae</taxon>
        <taxon>Thiomargarita</taxon>
    </lineage>
</organism>
<dbReference type="EMBL" id="LUTY01000610">
    <property type="protein sequence ID" value="OAD23005.1"/>
    <property type="molecule type" value="Genomic_DNA"/>
</dbReference>
<comment type="caution">
    <text evidence="1">The sequence shown here is derived from an EMBL/GenBank/DDBJ whole genome shotgun (WGS) entry which is preliminary data.</text>
</comment>
<dbReference type="Proteomes" id="UP000076962">
    <property type="component" value="Unassembled WGS sequence"/>
</dbReference>
<protein>
    <submittedName>
        <fullName evidence="1">Uncharacterized protein</fullName>
    </submittedName>
</protein>
<evidence type="ECO:0000313" key="1">
    <source>
        <dbReference type="EMBL" id="OAD23005.1"/>
    </source>
</evidence>
<name>A0A176S4S4_9GAMM</name>
<keyword evidence="2" id="KW-1185">Reference proteome</keyword>
<proteinExistence type="predicted"/>
<reference evidence="1 2" key="1">
    <citation type="submission" date="2016-05" db="EMBL/GenBank/DDBJ databases">
        <title>Single-cell genome of chain-forming Candidatus Thiomargarita nelsonii and comparison to other large sulfur-oxidizing bacteria.</title>
        <authorList>
            <person name="Winkel M."/>
            <person name="Salman V."/>
            <person name="Woyke T."/>
            <person name="Schulz-Vogt H."/>
            <person name="Richter M."/>
            <person name="Flood B."/>
            <person name="Bailey J."/>
            <person name="Amann R."/>
            <person name="Mussmann M."/>
        </authorList>
    </citation>
    <scope>NUCLEOTIDE SEQUENCE [LARGE SCALE GENOMIC DNA]</scope>
    <source>
        <strain evidence="1 2">THI036</strain>
    </source>
</reference>